<organism evidence="1 2">
    <name type="scientific">Amycolatopsis vancoresmycina DSM 44592</name>
    <dbReference type="NCBI Taxonomy" id="1292037"/>
    <lineage>
        <taxon>Bacteria</taxon>
        <taxon>Bacillati</taxon>
        <taxon>Actinomycetota</taxon>
        <taxon>Actinomycetes</taxon>
        <taxon>Pseudonocardiales</taxon>
        <taxon>Pseudonocardiaceae</taxon>
        <taxon>Amycolatopsis</taxon>
    </lineage>
</organism>
<protein>
    <submittedName>
        <fullName evidence="1">Nitroreductase family protein</fullName>
    </submittedName>
</protein>
<evidence type="ECO:0000313" key="2">
    <source>
        <dbReference type="Proteomes" id="UP000014139"/>
    </source>
</evidence>
<comment type="caution">
    <text evidence="1">The sequence shown here is derived from an EMBL/GenBank/DDBJ whole genome shotgun (WGS) entry which is preliminary data.</text>
</comment>
<proteinExistence type="predicted"/>
<dbReference type="SUPFAM" id="SSF55469">
    <property type="entry name" value="FMN-dependent nitroreductase-like"/>
    <property type="match status" value="1"/>
</dbReference>
<dbReference type="AlphaFoldDB" id="R1ICI9"/>
<evidence type="ECO:0000313" key="1">
    <source>
        <dbReference type="EMBL" id="EOD70246.1"/>
    </source>
</evidence>
<gene>
    <name evidence="1" type="ORF">H480_01879</name>
</gene>
<dbReference type="Proteomes" id="UP000014139">
    <property type="component" value="Unassembled WGS sequence"/>
</dbReference>
<keyword evidence="2" id="KW-1185">Reference proteome</keyword>
<feature type="non-terminal residue" evidence="1">
    <location>
        <position position="85"/>
    </location>
</feature>
<name>R1ICI9_9PSEU</name>
<dbReference type="GO" id="GO:0016491">
    <property type="term" value="F:oxidoreductase activity"/>
    <property type="evidence" value="ECO:0007669"/>
    <property type="project" value="InterPro"/>
</dbReference>
<accession>R1ICI9</accession>
<dbReference type="InterPro" id="IPR000415">
    <property type="entry name" value="Nitroreductase-like"/>
</dbReference>
<reference evidence="1 2" key="1">
    <citation type="submission" date="2013-02" db="EMBL/GenBank/DDBJ databases">
        <title>Draft genome sequence of Amycolatopsis vancoresmycina strain DSM 44592T.</title>
        <authorList>
            <person name="Kumar S."/>
            <person name="Kaur N."/>
            <person name="Kaur C."/>
            <person name="Raghava G.P.S."/>
            <person name="Mayilraj S."/>
        </authorList>
    </citation>
    <scope>NUCLEOTIDE SEQUENCE [LARGE SCALE GENOMIC DNA]</scope>
    <source>
        <strain evidence="1 2">DSM 44592</strain>
    </source>
</reference>
<dbReference type="EMBL" id="AOUO01000020">
    <property type="protein sequence ID" value="EOD70246.1"/>
    <property type="molecule type" value="Genomic_DNA"/>
</dbReference>
<sequence>MLVRSMMRAPSVHNTQPWLLEVAAGELSVRERAEPALPHHDPQGRDRAASCGAAVANLELAVRTLGRSCVVAFLPEDEQPDLLAR</sequence>